<protein>
    <submittedName>
        <fullName evidence="2">Uncharacterized protein</fullName>
    </submittedName>
</protein>
<feature type="region of interest" description="Disordered" evidence="1">
    <location>
        <begin position="110"/>
        <end position="141"/>
    </location>
</feature>
<gene>
    <name evidence="2" type="ORF">IQ266_15275</name>
</gene>
<name>A0A928VML2_9CYAN</name>
<reference evidence="2" key="1">
    <citation type="submission" date="2020-10" db="EMBL/GenBank/DDBJ databases">
        <authorList>
            <person name="Castelo-Branco R."/>
            <person name="Eusebio N."/>
            <person name="Adriana R."/>
            <person name="Vieira A."/>
            <person name="Brugerolle De Fraissinette N."/>
            <person name="Rezende De Castro R."/>
            <person name="Schneider M.P."/>
            <person name="Vasconcelos V."/>
            <person name="Leao P.N."/>
        </authorList>
    </citation>
    <scope>NUCLEOTIDE SEQUENCE</scope>
    <source>
        <strain evidence="2">LEGE 11480</strain>
    </source>
</reference>
<feature type="compositionally biased region" description="Polar residues" evidence="1">
    <location>
        <begin position="8"/>
        <end position="20"/>
    </location>
</feature>
<dbReference type="RefSeq" id="WP_264325924.1">
    <property type="nucleotide sequence ID" value="NZ_JADEXQ010000052.1"/>
</dbReference>
<evidence type="ECO:0000256" key="1">
    <source>
        <dbReference type="SAM" id="MobiDB-lite"/>
    </source>
</evidence>
<dbReference type="AlphaFoldDB" id="A0A928VML2"/>
<dbReference type="EMBL" id="JADEXQ010000052">
    <property type="protein sequence ID" value="MBE9031095.1"/>
    <property type="molecule type" value="Genomic_DNA"/>
</dbReference>
<feature type="compositionally biased region" description="Basic and acidic residues" evidence="1">
    <location>
        <begin position="114"/>
        <end position="126"/>
    </location>
</feature>
<keyword evidence="3" id="KW-1185">Reference proteome</keyword>
<sequence length="141" mass="15755">MTAFIPQNAGSTKNTGSQDSPAIVYPSCGGAPFAKTDTHLMAIDAIFTAQLQGDHDDDDRDRPTTDSRRQILGLRLQVEGTFLTFYREDNGEKLLTSNELAAIQIELAQQNHQRTQEKRRAAADRLRQKRRSLGIDPETLE</sequence>
<proteinExistence type="predicted"/>
<comment type="caution">
    <text evidence="2">The sequence shown here is derived from an EMBL/GenBank/DDBJ whole genome shotgun (WGS) entry which is preliminary data.</text>
</comment>
<feature type="region of interest" description="Disordered" evidence="1">
    <location>
        <begin position="1"/>
        <end position="21"/>
    </location>
</feature>
<organism evidence="2 3">
    <name type="scientific">Romeriopsis navalis LEGE 11480</name>
    <dbReference type="NCBI Taxonomy" id="2777977"/>
    <lineage>
        <taxon>Bacteria</taxon>
        <taxon>Bacillati</taxon>
        <taxon>Cyanobacteriota</taxon>
        <taxon>Cyanophyceae</taxon>
        <taxon>Leptolyngbyales</taxon>
        <taxon>Leptolyngbyaceae</taxon>
        <taxon>Romeriopsis</taxon>
        <taxon>Romeriopsis navalis</taxon>
    </lineage>
</organism>
<evidence type="ECO:0000313" key="3">
    <source>
        <dbReference type="Proteomes" id="UP000625316"/>
    </source>
</evidence>
<dbReference type="Proteomes" id="UP000625316">
    <property type="component" value="Unassembled WGS sequence"/>
</dbReference>
<accession>A0A928VML2</accession>
<evidence type="ECO:0000313" key="2">
    <source>
        <dbReference type="EMBL" id="MBE9031095.1"/>
    </source>
</evidence>